<organism evidence="2 3">
    <name type="scientific">Oryctes borbonicus</name>
    <dbReference type="NCBI Taxonomy" id="1629725"/>
    <lineage>
        <taxon>Eukaryota</taxon>
        <taxon>Metazoa</taxon>
        <taxon>Ecdysozoa</taxon>
        <taxon>Arthropoda</taxon>
        <taxon>Hexapoda</taxon>
        <taxon>Insecta</taxon>
        <taxon>Pterygota</taxon>
        <taxon>Neoptera</taxon>
        <taxon>Endopterygota</taxon>
        <taxon>Coleoptera</taxon>
        <taxon>Polyphaga</taxon>
        <taxon>Scarabaeiformia</taxon>
        <taxon>Scarabaeidae</taxon>
        <taxon>Dynastinae</taxon>
        <taxon>Oryctes</taxon>
    </lineage>
</organism>
<dbReference type="InterPro" id="IPR015897">
    <property type="entry name" value="CHK_kinase-like"/>
</dbReference>
<name>A0A0T6BHU0_9SCAR</name>
<dbReference type="PANTHER" id="PTHR11012">
    <property type="entry name" value="PROTEIN KINASE-LIKE DOMAIN-CONTAINING"/>
    <property type="match status" value="1"/>
</dbReference>
<dbReference type="PANTHER" id="PTHR11012:SF48">
    <property type="entry name" value="CHK KINASE-LIKE DOMAIN-CONTAINING PROTEIN-RELATED"/>
    <property type="match status" value="1"/>
</dbReference>
<accession>A0A0T6BHU0</accession>
<dbReference type="InterPro" id="IPR004119">
    <property type="entry name" value="EcKL"/>
</dbReference>
<dbReference type="OrthoDB" id="190089at2759"/>
<evidence type="ECO:0000313" key="3">
    <source>
        <dbReference type="Proteomes" id="UP000051574"/>
    </source>
</evidence>
<keyword evidence="2" id="KW-0808">Transferase</keyword>
<dbReference type="AlphaFoldDB" id="A0A0T6BHU0"/>
<keyword evidence="3" id="KW-1185">Reference proteome</keyword>
<proteinExistence type="predicted"/>
<sequence>MDNSNGLFNKEDCCIILKNHIKDEAAVYKSHEVRGISTVEGLIGKHYKLKIVYEAGENQRELDLFLKELNTANKVMQYLIDSIKAYDKEAFYYSYLLPEFNSHNIHINFAPICCYCRPSLAVFEDLSLRGFRNSPKRDMLDIKHCKVALATLAKFHAATVSYEKAKSKADENVVSLLQQFPQILDDTIFGDTQNAATEWLECTFRGLLDLIDLLPEDRISAEEYKVKVADMMELQDSNQFSKYKSTILHGDLWSNNFMFEYKNDIPVNSILIDYQIIKYGPIALDVVQMIITNVRRSIRDVHYEELLSYYYHQFVDACEKNNFRAHDFISYKDFMACSQEVEVLAKMQCAADHSVTFLSDKTYQEAIATEESLRNFLFESRSKGILESYNEDTVYREIMVEDMIELRDLLFNT</sequence>
<reference evidence="2 3" key="1">
    <citation type="submission" date="2015-09" db="EMBL/GenBank/DDBJ databases">
        <title>Draft genome of the scarab beetle Oryctes borbonicus.</title>
        <authorList>
            <person name="Meyer J.M."/>
            <person name="Markov G.V."/>
            <person name="Baskaran P."/>
            <person name="Herrmann M."/>
            <person name="Sommer R.J."/>
            <person name="Roedelsperger C."/>
        </authorList>
    </citation>
    <scope>NUCLEOTIDE SEQUENCE [LARGE SCALE GENOMIC DNA]</scope>
    <source>
        <strain evidence="2">OB123</strain>
        <tissue evidence="2">Whole animal</tissue>
    </source>
</reference>
<protein>
    <submittedName>
        <fullName evidence="2">Phosphotransferase</fullName>
    </submittedName>
</protein>
<dbReference type="GO" id="GO:0016740">
    <property type="term" value="F:transferase activity"/>
    <property type="evidence" value="ECO:0007669"/>
    <property type="project" value="UniProtKB-KW"/>
</dbReference>
<comment type="caution">
    <text evidence="2">The sequence shown here is derived from an EMBL/GenBank/DDBJ whole genome shotgun (WGS) entry which is preliminary data.</text>
</comment>
<dbReference type="SMART" id="SM00587">
    <property type="entry name" value="CHK"/>
    <property type="match status" value="1"/>
</dbReference>
<dbReference type="Gene3D" id="3.90.1200.10">
    <property type="match status" value="1"/>
</dbReference>
<dbReference type="Pfam" id="PF02958">
    <property type="entry name" value="EcKL"/>
    <property type="match status" value="1"/>
</dbReference>
<evidence type="ECO:0000259" key="1">
    <source>
        <dbReference type="SMART" id="SM00587"/>
    </source>
</evidence>
<dbReference type="InterPro" id="IPR011009">
    <property type="entry name" value="Kinase-like_dom_sf"/>
</dbReference>
<dbReference type="EMBL" id="LJIG01000093">
    <property type="protein sequence ID" value="KRT86847.1"/>
    <property type="molecule type" value="Genomic_DNA"/>
</dbReference>
<dbReference type="SUPFAM" id="SSF56112">
    <property type="entry name" value="Protein kinase-like (PK-like)"/>
    <property type="match status" value="1"/>
</dbReference>
<feature type="domain" description="CHK kinase-like" evidence="1">
    <location>
        <begin position="121"/>
        <end position="320"/>
    </location>
</feature>
<gene>
    <name evidence="2" type="ORF">AMK59_1637</name>
</gene>
<dbReference type="Proteomes" id="UP000051574">
    <property type="component" value="Unassembled WGS sequence"/>
</dbReference>
<evidence type="ECO:0000313" key="2">
    <source>
        <dbReference type="EMBL" id="KRT86847.1"/>
    </source>
</evidence>